<organism evidence="2 3">
    <name type="scientific">Vombatus ursinus</name>
    <name type="common">Common wombat</name>
    <dbReference type="NCBI Taxonomy" id="29139"/>
    <lineage>
        <taxon>Eukaryota</taxon>
        <taxon>Metazoa</taxon>
        <taxon>Chordata</taxon>
        <taxon>Craniata</taxon>
        <taxon>Vertebrata</taxon>
        <taxon>Euteleostomi</taxon>
        <taxon>Mammalia</taxon>
        <taxon>Metatheria</taxon>
        <taxon>Diprotodontia</taxon>
        <taxon>Vombatidae</taxon>
        <taxon>Vombatus</taxon>
    </lineage>
</organism>
<dbReference type="InterPro" id="IPR033242">
    <property type="entry name" value="PPP1R17"/>
</dbReference>
<name>A0A4X2K9Q8_VOMUR</name>
<feature type="compositionally biased region" description="Basic and acidic residues" evidence="1">
    <location>
        <begin position="107"/>
        <end position="120"/>
    </location>
</feature>
<dbReference type="AlphaFoldDB" id="A0A4X2K9Q8"/>
<feature type="region of interest" description="Disordered" evidence="1">
    <location>
        <begin position="1"/>
        <end position="29"/>
    </location>
</feature>
<dbReference type="STRING" id="29139.ENSVURP00010006821"/>
<dbReference type="GeneTree" id="ENSGT00390000005586"/>
<dbReference type="OMA" id="LDPRCGH"/>
<dbReference type="PANTHER" id="PTHR15387:SF0">
    <property type="entry name" value="PROTEIN PHOSPHATASE 1 REGULATORY SUBUNIT 17"/>
    <property type="match status" value="1"/>
</dbReference>
<dbReference type="Proteomes" id="UP000314987">
    <property type="component" value="Unassembled WGS sequence"/>
</dbReference>
<dbReference type="GO" id="GO:0004865">
    <property type="term" value="F:protein serine/threonine phosphatase inhibitor activity"/>
    <property type="evidence" value="ECO:0007669"/>
    <property type="project" value="Ensembl"/>
</dbReference>
<proteinExistence type="predicted"/>
<evidence type="ECO:0000313" key="3">
    <source>
        <dbReference type="Proteomes" id="UP000314987"/>
    </source>
</evidence>
<feature type="region of interest" description="Disordered" evidence="1">
    <location>
        <begin position="41"/>
        <end position="69"/>
    </location>
</feature>
<evidence type="ECO:0000313" key="2">
    <source>
        <dbReference type="Ensembl" id="ENSVURP00010006821.1"/>
    </source>
</evidence>
<reference evidence="2" key="2">
    <citation type="submission" date="2025-08" db="UniProtKB">
        <authorList>
            <consortium name="Ensembl"/>
        </authorList>
    </citation>
    <scope>IDENTIFICATION</scope>
</reference>
<reference evidence="3" key="1">
    <citation type="submission" date="2018-12" db="EMBL/GenBank/DDBJ databases">
        <authorList>
            <person name="Yazar S."/>
        </authorList>
    </citation>
    <scope>NUCLEOTIDE SEQUENCE [LARGE SCALE GENOMIC DNA]</scope>
</reference>
<sequence length="155" mass="17854">MMSTERIQSRKLPEERLDKRDTHSNHLDDISEQFIMSCDIKKKSRRGKTVQGAPNPDVEQKKPRRKDTPALHIPTFMTGVLSEHLTKRCNINENPSKGKLSSALHNSDLEQKKPRRKDTPALHMPPFAAGVRLLQEEKHKMIMEDEEKDGEKIPI</sequence>
<evidence type="ECO:0000256" key="1">
    <source>
        <dbReference type="SAM" id="MobiDB-lite"/>
    </source>
</evidence>
<accession>A0A4X2K9Q8</accession>
<feature type="compositionally biased region" description="Basic and acidic residues" evidence="1">
    <location>
        <begin position="58"/>
        <end position="69"/>
    </location>
</feature>
<protein>
    <submittedName>
        <fullName evidence="2">Protein phosphatase 1 regulatory subunit 17</fullName>
    </submittedName>
</protein>
<keyword evidence="3" id="KW-1185">Reference proteome</keyword>
<dbReference type="PANTHER" id="PTHR15387">
    <property type="entry name" value="PROTEIN PHOSPHATASE 1 REGULATORY SUBUNIT 17"/>
    <property type="match status" value="1"/>
</dbReference>
<reference evidence="2" key="3">
    <citation type="submission" date="2025-09" db="UniProtKB">
        <authorList>
            <consortium name="Ensembl"/>
        </authorList>
    </citation>
    <scope>IDENTIFICATION</scope>
</reference>
<feature type="region of interest" description="Disordered" evidence="1">
    <location>
        <begin position="90"/>
        <end position="123"/>
    </location>
</feature>
<feature type="compositionally biased region" description="Basic and acidic residues" evidence="1">
    <location>
        <begin position="7"/>
        <end position="29"/>
    </location>
</feature>
<dbReference type="Ensembl" id="ENSVURT00010007697.1">
    <property type="protein sequence ID" value="ENSVURP00010006821.1"/>
    <property type="gene ID" value="ENSVURG00010005293.1"/>
</dbReference>
<gene>
    <name evidence="2" type="primary">PPP1R17</name>
</gene>